<evidence type="ECO:0000313" key="2">
    <source>
        <dbReference type="EMBL" id="MDP9838492.1"/>
    </source>
</evidence>
<name>A0ABT9PVK6_9HYPH</name>
<sequence>MRNAHRVQSDLPLVILTSRIRLPGPSPRLPGPSPRHPGLEPGSSSAASAASKTHAQLPRRESSLTAQTRGGRIPAVTPMSQIDHVAPIALFPENSSKRNQRLVKKLNPTSSTLPKPVPTILPFHRGYTGRRPGELEPALVLEKRRKSPATGFAETGSPPATRGRCCGHQTSQCL</sequence>
<gene>
    <name evidence="2" type="ORF">J2T09_003260</name>
</gene>
<feature type="region of interest" description="Disordered" evidence="1">
    <location>
        <begin position="108"/>
        <end position="132"/>
    </location>
</feature>
<protein>
    <submittedName>
        <fullName evidence="2">Uncharacterized protein</fullName>
    </submittedName>
</protein>
<evidence type="ECO:0000256" key="1">
    <source>
        <dbReference type="SAM" id="MobiDB-lite"/>
    </source>
</evidence>
<dbReference type="EMBL" id="JAUSRF010000010">
    <property type="protein sequence ID" value="MDP9838492.1"/>
    <property type="molecule type" value="Genomic_DNA"/>
</dbReference>
<organism evidence="2 3">
    <name type="scientific">Neorhizobium huautlense</name>
    <dbReference type="NCBI Taxonomy" id="67774"/>
    <lineage>
        <taxon>Bacteria</taxon>
        <taxon>Pseudomonadati</taxon>
        <taxon>Pseudomonadota</taxon>
        <taxon>Alphaproteobacteria</taxon>
        <taxon>Hyphomicrobiales</taxon>
        <taxon>Rhizobiaceae</taxon>
        <taxon>Rhizobium/Agrobacterium group</taxon>
        <taxon>Neorhizobium</taxon>
    </lineage>
</organism>
<keyword evidence="3" id="KW-1185">Reference proteome</keyword>
<reference evidence="2 3" key="1">
    <citation type="submission" date="2023-07" db="EMBL/GenBank/DDBJ databases">
        <title>Sorghum-associated microbial communities from plants grown in Nebraska, USA.</title>
        <authorList>
            <person name="Schachtman D."/>
        </authorList>
    </citation>
    <scope>NUCLEOTIDE SEQUENCE [LARGE SCALE GENOMIC DNA]</scope>
    <source>
        <strain evidence="2 3">DS1307</strain>
    </source>
</reference>
<dbReference type="Proteomes" id="UP001241472">
    <property type="component" value="Unassembled WGS sequence"/>
</dbReference>
<feature type="region of interest" description="Disordered" evidence="1">
    <location>
        <begin position="145"/>
        <end position="174"/>
    </location>
</feature>
<proteinExistence type="predicted"/>
<accession>A0ABT9PVK6</accession>
<comment type="caution">
    <text evidence="2">The sequence shown here is derived from an EMBL/GenBank/DDBJ whole genome shotgun (WGS) entry which is preliminary data.</text>
</comment>
<feature type="compositionally biased region" description="Pro residues" evidence="1">
    <location>
        <begin position="24"/>
        <end position="35"/>
    </location>
</feature>
<feature type="region of interest" description="Disordered" evidence="1">
    <location>
        <begin position="19"/>
        <end position="79"/>
    </location>
</feature>
<evidence type="ECO:0000313" key="3">
    <source>
        <dbReference type="Proteomes" id="UP001241472"/>
    </source>
</evidence>